<feature type="compositionally biased region" description="Pro residues" evidence="8">
    <location>
        <begin position="22"/>
        <end position="34"/>
    </location>
</feature>
<dbReference type="Pfam" id="PF09731">
    <property type="entry name" value="Mitofilin"/>
    <property type="match status" value="1"/>
</dbReference>
<reference evidence="9 10" key="1">
    <citation type="submission" date="2019-09" db="EMBL/GenBank/DDBJ databases">
        <authorList>
            <person name="Ou C."/>
        </authorList>
    </citation>
    <scope>NUCLEOTIDE SEQUENCE [LARGE SCALE GENOMIC DNA]</scope>
    <source>
        <strain evidence="9">S2</strain>
        <tissue evidence="9">Leaf</tissue>
    </source>
</reference>
<proteinExistence type="inferred from homology"/>
<evidence type="ECO:0000256" key="3">
    <source>
        <dbReference type="ARBA" id="ARBA00022692"/>
    </source>
</evidence>
<keyword evidence="7" id="KW-0472">Membrane</keyword>
<evidence type="ECO:0000256" key="1">
    <source>
        <dbReference type="ARBA" id="ARBA00004273"/>
    </source>
</evidence>
<dbReference type="EMBL" id="SMOL01000401">
    <property type="protein sequence ID" value="KAB2617383.1"/>
    <property type="molecule type" value="Genomic_DNA"/>
</dbReference>
<keyword evidence="6" id="KW-0496">Mitochondrion</keyword>
<evidence type="ECO:0000256" key="4">
    <source>
        <dbReference type="ARBA" id="ARBA00022792"/>
    </source>
</evidence>
<sequence>MYPAQNKTIRFATLVVCHSAPSPSPPPPPPPPAPLERTPFFRDRCPLTPHALRPFIKHLHFSALSLSLQKSMLRRSILQIALVRPKLLEPPVPHRTEGEEKREEKHDEERAGIAEEKVFVIEFLSEHTGKAPPRISIFFYTNMLLMIQAPTLEFKPLPDHLKYHPPFKDQFHISTIGVGEEPSQALDVIKGLNDAYVSKGGKLVLDFLQAIHTTEKSQAELDARVFSEEKRKLKVSTITYQNLCSPQEKYEKEQKDAGARELMLAEEAAMLDKTFCITFFIPSRFDALKGSARHLSLIPLGGGGILAHSLAHIASWLKVKEDDHSGDGIESITNKVEYYLAEGKIAEAAEAFEEGVKGTQATEVVGEWVKRARNRAITDQALTLLQSYATSISVTQSPFLHYTYRAYHIKLEGQAL</sequence>
<feature type="region of interest" description="Disordered" evidence="8">
    <location>
        <begin position="19"/>
        <end position="39"/>
    </location>
</feature>
<comment type="caution">
    <text evidence="9">The sequence shown here is derived from an EMBL/GenBank/DDBJ whole genome shotgun (WGS) entry which is preliminary data.</text>
</comment>
<reference evidence="10" key="2">
    <citation type="submission" date="2019-10" db="EMBL/GenBank/DDBJ databases">
        <title>A de novo genome assembly of a pear dwarfing rootstock.</title>
        <authorList>
            <person name="Wang F."/>
            <person name="Wang J."/>
            <person name="Li S."/>
            <person name="Zhang Y."/>
            <person name="Fang M."/>
            <person name="Ma L."/>
            <person name="Zhao Y."/>
            <person name="Jiang S."/>
        </authorList>
    </citation>
    <scope>NUCLEOTIDE SEQUENCE [LARGE SCALE GENOMIC DNA]</scope>
</reference>
<protein>
    <submittedName>
        <fullName evidence="9">UBX domain-containing protein 4</fullName>
    </submittedName>
</protein>
<evidence type="ECO:0000256" key="5">
    <source>
        <dbReference type="ARBA" id="ARBA00022989"/>
    </source>
</evidence>
<keyword evidence="10" id="KW-1185">Reference proteome</keyword>
<evidence type="ECO:0000256" key="7">
    <source>
        <dbReference type="ARBA" id="ARBA00023136"/>
    </source>
</evidence>
<dbReference type="AlphaFoldDB" id="A0A5N5GRR7"/>
<dbReference type="PANTHER" id="PTHR15415">
    <property type="entry name" value="MITOFILIN"/>
    <property type="match status" value="1"/>
</dbReference>
<keyword evidence="4" id="KW-0999">Mitochondrion inner membrane</keyword>
<dbReference type="GO" id="GO:0061617">
    <property type="term" value="C:MICOS complex"/>
    <property type="evidence" value="ECO:0007669"/>
    <property type="project" value="TreeGrafter"/>
</dbReference>
<comment type="subcellular location">
    <subcellularLocation>
        <location evidence="1">Mitochondrion inner membrane</location>
    </subcellularLocation>
</comment>
<dbReference type="PANTHER" id="PTHR15415:SF7">
    <property type="entry name" value="MICOS COMPLEX SUBUNIT MIC60"/>
    <property type="match status" value="1"/>
</dbReference>
<dbReference type="InterPro" id="IPR019133">
    <property type="entry name" value="MIC60"/>
</dbReference>
<dbReference type="Proteomes" id="UP000327157">
    <property type="component" value="Chromosome 15"/>
</dbReference>
<evidence type="ECO:0000313" key="10">
    <source>
        <dbReference type="Proteomes" id="UP000327157"/>
    </source>
</evidence>
<evidence type="ECO:0000256" key="8">
    <source>
        <dbReference type="SAM" id="MobiDB-lite"/>
    </source>
</evidence>
<evidence type="ECO:0000256" key="2">
    <source>
        <dbReference type="ARBA" id="ARBA00010877"/>
    </source>
</evidence>
<keyword evidence="5" id="KW-1133">Transmembrane helix</keyword>
<feature type="region of interest" description="Disordered" evidence="8">
    <location>
        <begin position="90"/>
        <end position="109"/>
    </location>
</feature>
<dbReference type="OrthoDB" id="10261039at2759"/>
<reference evidence="9 10" key="3">
    <citation type="submission" date="2019-11" db="EMBL/GenBank/DDBJ databases">
        <title>A de novo genome assembly of a pear dwarfing rootstock.</title>
        <authorList>
            <person name="Wang F."/>
            <person name="Wang J."/>
            <person name="Li S."/>
            <person name="Zhang Y."/>
            <person name="Fang M."/>
            <person name="Ma L."/>
            <person name="Zhao Y."/>
            <person name="Jiang S."/>
        </authorList>
    </citation>
    <scope>NUCLEOTIDE SEQUENCE [LARGE SCALE GENOMIC DNA]</scope>
    <source>
        <strain evidence="9">S2</strain>
        <tissue evidence="9">Leaf</tissue>
    </source>
</reference>
<dbReference type="GO" id="GO:0042407">
    <property type="term" value="P:cristae formation"/>
    <property type="evidence" value="ECO:0007669"/>
    <property type="project" value="TreeGrafter"/>
</dbReference>
<keyword evidence="3" id="KW-0812">Transmembrane</keyword>
<evidence type="ECO:0000256" key="6">
    <source>
        <dbReference type="ARBA" id="ARBA00023128"/>
    </source>
</evidence>
<comment type="similarity">
    <text evidence="2">Belongs to the MICOS complex subunit Mic60 family.</text>
</comment>
<gene>
    <name evidence="9" type="ORF">D8674_013252</name>
</gene>
<organism evidence="9 10">
    <name type="scientific">Pyrus ussuriensis x Pyrus communis</name>
    <dbReference type="NCBI Taxonomy" id="2448454"/>
    <lineage>
        <taxon>Eukaryota</taxon>
        <taxon>Viridiplantae</taxon>
        <taxon>Streptophyta</taxon>
        <taxon>Embryophyta</taxon>
        <taxon>Tracheophyta</taxon>
        <taxon>Spermatophyta</taxon>
        <taxon>Magnoliopsida</taxon>
        <taxon>eudicotyledons</taxon>
        <taxon>Gunneridae</taxon>
        <taxon>Pentapetalae</taxon>
        <taxon>rosids</taxon>
        <taxon>fabids</taxon>
        <taxon>Rosales</taxon>
        <taxon>Rosaceae</taxon>
        <taxon>Amygdaloideae</taxon>
        <taxon>Maleae</taxon>
        <taxon>Pyrus</taxon>
    </lineage>
</organism>
<accession>A0A5N5GRR7</accession>
<feature type="compositionally biased region" description="Basic and acidic residues" evidence="8">
    <location>
        <begin position="92"/>
        <end position="109"/>
    </location>
</feature>
<name>A0A5N5GRR7_9ROSA</name>
<evidence type="ECO:0000313" key="9">
    <source>
        <dbReference type="EMBL" id="KAB2617383.1"/>
    </source>
</evidence>